<keyword evidence="1" id="KW-0645">Protease</keyword>
<evidence type="ECO:0000256" key="2">
    <source>
        <dbReference type="ARBA" id="ARBA00022801"/>
    </source>
</evidence>
<protein>
    <submittedName>
        <fullName evidence="4">DegP2 peptidase</fullName>
    </submittedName>
</protein>
<evidence type="ECO:0000259" key="3">
    <source>
        <dbReference type="SMART" id="SM00228"/>
    </source>
</evidence>
<dbReference type="GO" id="GO:0008233">
    <property type="term" value="F:peptidase activity"/>
    <property type="evidence" value="ECO:0007669"/>
    <property type="project" value="UniProtKB-KW"/>
</dbReference>
<keyword evidence="5" id="KW-1185">Reference proteome</keyword>
<feature type="domain" description="PDZ" evidence="3">
    <location>
        <begin position="41"/>
        <end position="120"/>
    </location>
</feature>
<dbReference type="OrthoDB" id="4217619at2759"/>
<dbReference type="InterPro" id="IPR001478">
    <property type="entry name" value="PDZ"/>
</dbReference>
<evidence type="ECO:0000313" key="5">
    <source>
        <dbReference type="Proteomes" id="UP000693970"/>
    </source>
</evidence>
<reference evidence="4" key="1">
    <citation type="journal article" date="2021" name="Sci. Rep.">
        <title>Diploid genomic architecture of Nitzschia inconspicua, an elite biomass production diatom.</title>
        <authorList>
            <person name="Oliver A."/>
            <person name="Podell S."/>
            <person name="Pinowska A."/>
            <person name="Traller J.C."/>
            <person name="Smith S.R."/>
            <person name="McClure R."/>
            <person name="Beliaev A."/>
            <person name="Bohutskyi P."/>
            <person name="Hill E.A."/>
            <person name="Rabines A."/>
            <person name="Zheng H."/>
            <person name="Allen L.Z."/>
            <person name="Kuo A."/>
            <person name="Grigoriev I.V."/>
            <person name="Allen A.E."/>
            <person name="Hazlebeck D."/>
            <person name="Allen E.E."/>
        </authorList>
    </citation>
    <scope>NUCLEOTIDE SEQUENCE</scope>
    <source>
        <strain evidence="4">Hildebrandi</strain>
    </source>
</reference>
<organism evidence="4 5">
    <name type="scientific">Nitzschia inconspicua</name>
    <dbReference type="NCBI Taxonomy" id="303405"/>
    <lineage>
        <taxon>Eukaryota</taxon>
        <taxon>Sar</taxon>
        <taxon>Stramenopiles</taxon>
        <taxon>Ochrophyta</taxon>
        <taxon>Bacillariophyta</taxon>
        <taxon>Bacillariophyceae</taxon>
        <taxon>Bacillariophycidae</taxon>
        <taxon>Bacillariales</taxon>
        <taxon>Bacillariaceae</taxon>
        <taxon>Nitzschia</taxon>
    </lineage>
</organism>
<dbReference type="InterPro" id="IPR051201">
    <property type="entry name" value="Chloro_Bact_Ser_Proteases"/>
</dbReference>
<dbReference type="AlphaFoldDB" id="A0A9K3L5G5"/>
<dbReference type="EMBL" id="JAGRRH010000016">
    <property type="protein sequence ID" value="KAG7355156.1"/>
    <property type="molecule type" value="Genomic_DNA"/>
</dbReference>
<dbReference type="PANTHER" id="PTHR43343">
    <property type="entry name" value="PEPTIDASE S12"/>
    <property type="match status" value="1"/>
</dbReference>
<accession>A0A9K3L5G5</accession>
<name>A0A9K3L5G5_9STRA</name>
<dbReference type="Proteomes" id="UP000693970">
    <property type="component" value="Unassembled WGS sequence"/>
</dbReference>
<comment type="caution">
    <text evidence="4">The sequence shown here is derived from an EMBL/GenBank/DDBJ whole genome shotgun (WGS) entry which is preliminary data.</text>
</comment>
<keyword evidence="2" id="KW-0378">Hydrolase</keyword>
<dbReference type="SMART" id="SM00228">
    <property type="entry name" value="PDZ"/>
    <property type="match status" value="1"/>
</dbReference>
<dbReference type="GO" id="GO:0006508">
    <property type="term" value="P:proteolysis"/>
    <property type="evidence" value="ECO:0007669"/>
    <property type="project" value="UniProtKB-KW"/>
</dbReference>
<reference evidence="4" key="2">
    <citation type="submission" date="2021-04" db="EMBL/GenBank/DDBJ databases">
        <authorList>
            <person name="Podell S."/>
        </authorList>
    </citation>
    <scope>NUCLEOTIDE SEQUENCE</scope>
    <source>
        <strain evidence="4">Hildebrandi</strain>
    </source>
</reference>
<gene>
    <name evidence="4" type="ORF">IV203_004512</name>
</gene>
<evidence type="ECO:0000256" key="1">
    <source>
        <dbReference type="ARBA" id="ARBA00022670"/>
    </source>
</evidence>
<sequence>MRVPRTQKKTKTEVGVSDMADSGQLIWTERMDYIGNQGDLQSIRALGIGRGVLVLDVPAGSLAAQAGLKGTRRTETGLVEIGDIIVKVGGTVIETEANLFEALEDYKPGDSVEVKVLRIDAVNDQLTQRELTLNIRLQSSETLEQTVPLTR</sequence>
<dbReference type="PANTHER" id="PTHR43343:SF3">
    <property type="entry name" value="PROTEASE DO-LIKE 8, CHLOROPLASTIC"/>
    <property type="match status" value="1"/>
</dbReference>
<dbReference type="Pfam" id="PF13180">
    <property type="entry name" value="PDZ_2"/>
    <property type="match status" value="1"/>
</dbReference>
<proteinExistence type="predicted"/>
<evidence type="ECO:0000313" key="4">
    <source>
        <dbReference type="EMBL" id="KAG7355156.1"/>
    </source>
</evidence>